<organism evidence="1">
    <name type="scientific">uncultured Gemmatimonadota bacterium</name>
    <dbReference type="NCBI Taxonomy" id="203437"/>
    <lineage>
        <taxon>Bacteria</taxon>
        <taxon>Pseudomonadati</taxon>
        <taxon>Gemmatimonadota</taxon>
        <taxon>environmental samples</taxon>
    </lineage>
</organism>
<name>A0A6J4MJM9_9BACT</name>
<proteinExistence type="predicted"/>
<gene>
    <name evidence="1" type="ORF">AVDCRST_MAG68-4475</name>
</gene>
<protein>
    <submittedName>
        <fullName evidence="1">Uncharacterized protein</fullName>
    </submittedName>
</protein>
<dbReference type="EMBL" id="CADCTW010000204">
    <property type="protein sequence ID" value="CAA9361431.1"/>
    <property type="molecule type" value="Genomic_DNA"/>
</dbReference>
<evidence type="ECO:0000313" key="1">
    <source>
        <dbReference type="EMBL" id="CAA9361431.1"/>
    </source>
</evidence>
<accession>A0A6J4MJM9</accession>
<sequence length="89" mass="9978">MLVRTRQEFACTTNCFRQLRRAIWDGDQLLYEIAAPGASGTLPSVMERDTGLGPNFKNGFYPTGRVEYVHGAELDAPLAMYRAEYSDSI</sequence>
<reference evidence="1" key="1">
    <citation type="submission" date="2020-02" db="EMBL/GenBank/DDBJ databases">
        <authorList>
            <person name="Meier V. D."/>
        </authorList>
    </citation>
    <scope>NUCLEOTIDE SEQUENCE</scope>
    <source>
        <strain evidence="1">AVDCRST_MAG68</strain>
    </source>
</reference>
<dbReference type="AlphaFoldDB" id="A0A6J4MJM9"/>